<dbReference type="InterPro" id="IPR000390">
    <property type="entry name" value="Small_drug/metabolite_transptr"/>
</dbReference>
<evidence type="ECO:0000313" key="11">
    <source>
        <dbReference type="Proteomes" id="UP000004221"/>
    </source>
</evidence>
<feature type="transmembrane region" description="Helical" evidence="9">
    <location>
        <begin position="85"/>
        <end position="105"/>
    </location>
</feature>
<evidence type="ECO:0000256" key="8">
    <source>
        <dbReference type="RuleBase" id="RU003942"/>
    </source>
</evidence>
<feature type="transmembrane region" description="Helical" evidence="9">
    <location>
        <begin position="58"/>
        <end position="79"/>
    </location>
</feature>
<dbReference type="Gene3D" id="1.10.3730.20">
    <property type="match status" value="1"/>
</dbReference>
<keyword evidence="4 8" id="KW-0812">Transmembrane</keyword>
<dbReference type="EMBL" id="CAGS01000029">
    <property type="protein sequence ID" value="CCF82513.1"/>
    <property type="molecule type" value="Genomic_DNA"/>
</dbReference>
<keyword evidence="2" id="KW-0813">Transport</keyword>
<evidence type="ECO:0000256" key="1">
    <source>
        <dbReference type="ARBA" id="ARBA00004651"/>
    </source>
</evidence>
<dbReference type="Proteomes" id="UP000004221">
    <property type="component" value="Unassembled WGS sequence"/>
</dbReference>
<evidence type="ECO:0000256" key="5">
    <source>
        <dbReference type="ARBA" id="ARBA00022989"/>
    </source>
</evidence>
<dbReference type="SUPFAM" id="SSF103481">
    <property type="entry name" value="Multidrug resistance efflux transporter EmrE"/>
    <property type="match status" value="1"/>
</dbReference>
<keyword evidence="5 9" id="KW-1133">Transmembrane helix</keyword>
<dbReference type="FunFam" id="1.10.3730.20:FF:000001">
    <property type="entry name" value="Quaternary ammonium compound resistance transporter SugE"/>
    <property type="match status" value="1"/>
</dbReference>
<reference evidence="10 11" key="1">
    <citation type="journal article" date="2012" name="ISME J.">
        <title>Nitrification expanded: discovery, physiology and genomics of a nitrite-oxidizing bacterium from the phylum Chloroflexi.</title>
        <authorList>
            <person name="Sorokin D.Y."/>
            <person name="Lucker S."/>
            <person name="Vejmelkova D."/>
            <person name="Kostrikina N.A."/>
            <person name="Kleerebezem R."/>
            <person name="Rijpstra W.I."/>
            <person name="Damste J.S."/>
            <person name="Le Paslier D."/>
            <person name="Muyzer G."/>
            <person name="Wagner M."/>
            <person name="van Loosdrecht M.C."/>
            <person name="Daims H."/>
        </authorList>
    </citation>
    <scope>NUCLEOTIDE SEQUENCE [LARGE SCALE GENOMIC DNA]</scope>
    <source>
        <strain evidence="11">none</strain>
    </source>
</reference>
<comment type="caution">
    <text evidence="10">The sequence shown here is derived from an EMBL/GenBank/DDBJ whole genome shotgun (WGS) entry which is preliminary data.</text>
</comment>
<dbReference type="RefSeq" id="WP_008474670.1">
    <property type="nucleotide sequence ID" value="NZ_CAGS01000029.1"/>
</dbReference>
<sequence length="122" mass="12803">MPSLLLLAIAIVIEVTGSAALKASHGFSKPLPSVVVVVSAIVTFYLIGIIVNRLPLGIVYATWSGVGTALTAVIGVVVFRETLVLWQIAGIGLIIAGVILLNFPIKPKTDPEPRRNAGPIRP</sequence>
<dbReference type="GO" id="GO:1990961">
    <property type="term" value="P:xenobiotic detoxification by transmembrane export across the plasma membrane"/>
    <property type="evidence" value="ECO:0007669"/>
    <property type="project" value="UniProtKB-ARBA"/>
</dbReference>
<comment type="subcellular location">
    <subcellularLocation>
        <location evidence="1 8">Cell membrane</location>
        <topology evidence="1 8">Multi-pass membrane protein</topology>
    </subcellularLocation>
</comment>
<keyword evidence="3" id="KW-1003">Cell membrane</keyword>
<evidence type="ECO:0000256" key="2">
    <source>
        <dbReference type="ARBA" id="ARBA00022448"/>
    </source>
</evidence>
<evidence type="ECO:0000256" key="3">
    <source>
        <dbReference type="ARBA" id="ARBA00022475"/>
    </source>
</evidence>
<keyword evidence="6 9" id="KW-0472">Membrane</keyword>
<evidence type="ECO:0000256" key="7">
    <source>
        <dbReference type="ARBA" id="ARBA00038032"/>
    </source>
</evidence>
<dbReference type="InterPro" id="IPR037185">
    <property type="entry name" value="EmrE-like"/>
</dbReference>
<feature type="transmembrane region" description="Helical" evidence="9">
    <location>
        <begin position="30"/>
        <end position="51"/>
    </location>
</feature>
<dbReference type="InterPro" id="IPR045324">
    <property type="entry name" value="Small_multidrug_res"/>
</dbReference>
<dbReference type="OrthoDB" id="21828at2"/>
<gene>
    <name evidence="10" type="primary">ebrA</name>
    <name evidence="10" type="ORF">NITHO_1240005</name>
</gene>
<evidence type="ECO:0000313" key="10">
    <source>
        <dbReference type="EMBL" id="CCF82513.1"/>
    </source>
</evidence>
<dbReference type="PANTHER" id="PTHR30561:SF1">
    <property type="entry name" value="MULTIDRUG TRANSPORTER EMRE"/>
    <property type="match status" value="1"/>
</dbReference>
<name>I4ECV1_9BACT</name>
<keyword evidence="11" id="KW-1185">Reference proteome</keyword>
<dbReference type="PANTHER" id="PTHR30561">
    <property type="entry name" value="SMR FAMILY PROTON-DEPENDENT DRUG EFFLUX TRANSPORTER SUGE"/>
    <property type="match status" value="1"/>
</dbReference>
<comment type="similarity">
    <text evidence="7 8">Belongs to the drug/metabolite transporter (DMT) superfamily. Small multidrug resistance (SMR) (TC 2.A.7.1) family.</text>
</comment>
<accession>I4ECV1</accession>
<dbReference type="AlphaFoldDB" id="I4ECV1"/>
<protein>
    <submittedName>
        <fullName evidence="10">Small multidrug resistance efflux transporter</fullName>
    </submittedName>
</protein>
<dbReference type="GO" id="GO:0022857">
    <property type="term" value="F:transmembrane transporter activity"/>
    <property type="evidence" value="ECO:0007669"/>
    <property type="project" value="InterPro"/>
</dbReference>
<dbReference type="GO" id="GO:0005886">
    <property type="term" value="C:plasma membrane"/>
    <property type="evidence" value="ECO:0007669"/>
    <property type="project" value="UniProtKB-SubCell"/>
</dbReference>
<proteinExistence type="inferred from homology"/>
<organism evidence="10 11">
    <name type="scientific">Nitrolancea hollandica Lb</name>
    <dbReference type="NCBI Taxonomy" id="1129897"/>
    <lineage>
        <taxon>Bacteria</taxon>
        <taxon>Pseudomonadati</taxon>
        <taxon>Thermomicrobiota</taxon>
        <taxon>Thermomicrobia</taxon>
        <taxon>Sphaerobacterales</taxon>
        <taxon>Sphaerobacterineae</taxon>
        <taxon>Sphaerobacteraceae</taxon>
        <taxon>Nitrolancea</taxon>
    </lineage>
</organism>
<evidence type="ECO:0000256" key="6">
    <source>
        <dbReference type="ARBA" id="ARBA00023136"/>
    </source>
</evidence>
<dbReference type="Pfam" id="PF00893">
    <property type="entry name" value="Multi_Drug_Res"/>
    <property type="match status" value="1"/>
</dbReference>
<evidence type="ECO:0000256" key="9">
    <source>
        <dbReference type="SAM" id="Phobius"/>
    </source>
</evidence>
<evidence type="ECO:0000256" key="4">
    <source>
        <dbReference type="ARBA" id="ARBA00022692"/>
    </source>
</evidence>